<dbReference type="GeneID" id="77466507"/>
<evidence type="ECO:0008006" key="7">
    <source>
        <dbReference type="Google" id="ProtNLM"/>
    </source>
</evidence>
<dbReference type="SUPFAM" id="SSF52009">
    <property type="entry name" value="Phosphohistidine domain"/>
    <property type="match status" value="1"/>
</dbReference>
<gene>
    <name evidence="5" type="ORF">C4N18_00765</name>
</gene>
<dbReference type="Pfam" id="PF01326">
    <property type="entry name" value="PPDK_N"/>
    <property type="match status" value="1"/>
</dbReference>
<dbReference type="InterPro" id="IPR008279">
    <property type="entry name" value="PEP-util_enz_mobile_dom"/>
</dbReference>
<protein>
    <recommendedName>
        <fullName evidence="7">Cytidyltransferase-related domain protein</fullName>
    </recommendedName>
</protein>
<sequence>MWKMKISYSFGIIDFLHFGHIQMLKKAKITSDYHIFGIVDEESAKEWIGVLISSFEERKKVLEGIKYIDEVILQIGMNPTKNLLSLHEKYPNGEIEIYCDEKSAVTIPEEFLKKINGKLNIVEYYEKMAPENIAEALKNKEKKQKKYGNIISTKANTLLALKSRLKLSRIEDIYIVTEEEYIKNNLKILKEISQKYSGKKIVVRSSCSNEDNYRSSNAGHYDSFLNINSNNMEEIKKAVENVFESYKKDIENIDKEQVLIQAQTENVMISGVIFTRDINYNRPFYLINYDDNGSTDSVTSGSGGKSLYISYDSKKEELPEIWKRLIESVKEIQNLLKGLVLDIEFAVNDKEEVIIFQVRPLAANYKFKDNLDDDEKFFELKNKNRNKYLTLENMFEENNIILSDMAFWNPSEIIGSNSKPLDYSLYREIITSSSWNKGLVPLGYKEADKDLMHKLGNKPYISVDDSFYSLIPNQISENISKKLVEFYKEKLKKNLKLHDKIEFEIVLSCYDFNTENSLNELLKNGFSNREILEIKGALFNLTKESMNNYFKILKKDLKDLDELKKVREKIENKLEKKDYIFYIESIKELLDSLNNYGTPHFSRQARYAFIAKSICKSLIDNRYASEEEIEEFMLSIRTIATEFKEDFDLYLNGELSRKEFDSKYGHLRSGTYDIRTDRYDKLEFNISKKEIQKKSYKEEKIVDFSFKNKLKDLNFEIEPEEFIEILRKCIENREYFKYEFTKSLSLVIEIIILLGKALEIPRNSLSYLEINDIYSIELYNKKEEAKEFAELIMAERKNRYDLNSKLIFPEVITKDKDLDFIEISESKPNFVTNKKLSGEIVLLEEDINQDISGKIVVISKADPGFDWIFAKNISGLITKYGGVASHMSIRCAEFGIPAAIGCGDKIYDFICSCQKIVLDCRNERIYDEI</sequence>
<dbReference type="Gene3D" id="3.30.1490.20">
    <property type="entry name" value="ATP-grasp fold, A domain"/>
    <property type="match status" value="1"/>
</dbReference>
<keyword evidence="6" id="KW-1185">Reference proteome</keyword>
<reference evidence="6" key="1">
    <citation type="journal article" date="2018" name="MSphere">
        <title>Fusobacterium Genomics Using MinION and Illumina Sequencing Enables Genome Completion and Correction.</title>
        <authorList>
            <person name="Todd S.M."/>
            <person name="Settlage R.E."/>
            <person name="Lahmers K.K."/>
            <person name="Slade D.J."/>
        </authorList>
    </citation>
    <scope>NUCLEOTIDE SEQUENCE [LARGE SCALE GENOMIC DNA]</scope>
    <source>
        <strain evidence="6">ATCC 27725</strain>
    </source>
</reference>
<evidence type="ECO:0000259" key="3">
    <source>
        <dbReference type="Pfam" id="PF01326"/>
    </source>
</evidence>
<dbReference type="InterPro" id="IPR002192">
    <property type="entry name" value="PPDK_AMP/ATP-bd"/>
</dbReference>
<dbReference type="PANTHER" id="PTHR43615:SF1">
    <property type="entry name" value="PPDK_N DOMAIN-CONTAINING PROTEIN"/>
    <property type="match status" value="1"/>
</dbReference>
<keyword evidence="1" id="KW-0175">Coiled coil</keyword>
<dbReference type="InterPro" id="IPR004821">
    <property type="entry name" value="Cyt_trans-like"/>
</dbReference>
<dbReference type="EMBL" id="CP028103">
    <property type="protein sequence ID" value="AVQ29826.1"/>
    <property type="molecule type" value="Genomic_DNA"/>
</dbReference>
<dbReference type="SUPFAM" id="SSF56059">
    <property type="entry name" value="Glutathione synthetase ATP-binding domain-like"/>
    <property type="match status" value="1"/>
</dbReference>
<dbReference type="Gene3D" id="3.50.30.10">
    <property type="entry name" value="Phosphohistidine domain"/>
    <property type="match status" value="1"/>
</dbReference>
<accession>A0ABN5JCQ6</accession>
<dbReference type="InterPro" id="IPR014729">
    <property type="entry name" value="Rossmann-like_a/b/a_fold"/>
</dbReference>
<dbReference type="Proteomes" id="UP000241238">
    <property type="component" value="Chromosome"/>
</dbReference>
<dbReference type="InterPro" id="IPR013815">
    <property type="entry name" value="ATP_grasp_subdomain_1"/>
</dbReference>
<dbReference type="Gene3D" id="3.30.470.20">
    <property type="entry name" value="ATP-grasp fold, B domain"/>
    <property type="match status" value="1"/>
</dbReference>
<proteinExistence type="predicted"/>
<organism evidence="5 6">
    <name type="scientific">Fusobacterium varium ATCC 27725</name>
    <dbReference type="NCBI Taxonomy" id="469618"/>
    <lineage>
        <taxon>Bacteria</taxon>
        <taxon>Fusobacteriati</taxon>
        <taxon>Fusobacteriota</taxon>
        <taxon>Fusobacteriia</taxon>
        <taxon>Fusobacteriales</taxon>
        <taxon>Fusobacteriaceae</taxon>
        <taxon>Fusobacterium</taxon>
    </lineage>
</organism>
<dbReference type="InterPro" id="IPR036637">
    <property type="entry name" value="Phosphohistidine_dom_sf"/>
</dbReference>
<evidence type="ECO:0000256" key="1">
    <source>
        <dbReference type="SAM" id="Coils"/>
    </source>
</evidence>
<evidence type="ECO:0000259" key="2">
    <source>
        <dbReference type="Pfam" id="PF00391"/>
    </source>
</evidence>
<dbReference type="RefSeq" id="WP_005950954.1">
    <property type="nucleotide sequence ID" value="NZ_CP028103.1"/>
</dbReference>
<dbReference type="Pfam" id="PF01467">
    <property type="entry name" value="CTP_transf_like"/>
    <property type="match status" value="1"/>
</dbReference>
<feature type="domain" description="Pyruvate phosphate dikinase AMP/ATP-binding" evidence="3">
    <location>
        <begin position="187"/>
        <end position="278"/>
    </location>
</feature>
<evidence type="ECO:0000313" key="6">
    <source>
        <dbReference type="Proteomes" id="UP000241238"/>
    </source>
</evidence>
<feature type="domain" description="PEP-utilising enzyme mobile" evidence="2">
    <location>
        <begin position="853"/>
        <end position="921"/>
    </location>
</feature>
<name>A0ABN5JCQ6_FUSVA</name>
<dbReference type="Pfam" id="PF00391">
    <property type="entry name" value="PEP-utilizers"/>
    <property type="match status" value="1"/>
</dbReference>
<dbReference type="NCBIfam" id="NF004508">
    <property type="entry name" value="PRK05849.1"/>
    <property type="match status" value="1"/>
</dbReference>
<dbReference type="Gene3D" id="3.40.50.620">
    <property type="entry name" value="HUPs"/>
    <property type="match status" value="1"/>
</dbReference>
<evidence type="ECO:0000313" key="5">
    <source>
        <dbReference type="EMBL" id="AVQ29826.1"/>
    </source>
</evidence>
<feature type="domain" description="Cytidyltransferase-like" evidence="4">
    <location>
        <begin position="11"/>
        <end position="119"/>
    </location>
</feature>
<dbReference type="SUPFAM" id="SSF52374">
    <property type="entry name" value="Nucleotidylyl transferase"/>
    <property type="match status" value="1"/>
</dbReference>
<dbReference type="PANTHER" id="PTHR43615">
    <property type="entry name" value="PHOSPHOENOLPYRUVATE SYNTHASE-RELATED"/>
    <property type="match status" value="1"/>
</dbReference>
<evidence type="ECO:0000259" key="4">
    <source>
        <dbReference type="Pfam" id="PF01467"/>
    </source>
</evidence>
<dbReference type="InterPro" id="IPR051549">
    <property type="entry name" value="PEP_Utilizing_Enz"/>
</dbReference>
<feature type="coiled-coil region" evidence="1">
    <location>
        <begin position="553"/>
        <end position="580"/>
    </location>
</feature>